<evidence type="ECO:0000256" key="2">
    <source>
        <dbReference type="ARBA" id="ARBA00022448"/>
    </source>
</evidence>
<keyword evidence="7 9" id="KW-0472">Membrane</keyword>
<accession>A0ABT5T7D5</accession>
<keyword evidence="4 9" id="KW-0812">Transmembrane</keyword>
<comment type="subcellular location">
    <subcellularLocation>
        <location evidence="1">Cell membrane</location>
        <topology evidence="1">Multi-pass membrane protein</topology>
    </subcellularLocation>
</comment>
<dbReference type="RefSeq" id="WP_274351649.1">
    <property type="nucleotide sequence ID" value="NZ_JAQZSM010000005.1"/>
</dbReference>
<organism evidence="10 11">
    <name type="scientific">Roseinatronobacter alkalisoli</name>
    <dbReference type="NCBI Taxonomy" id="3028235"/>
    <lineage>
        <taxon>Bacteria</taxon>
        <taxon>Pseudomonadati</taxon>
        <taxon>Pseudomonadota</taxon>
        <taxon>Alphaproteobacteria</taxon>
        <taxon>Rhodobacterales</taxon>
        <taxon>Paracoccaceae</taxon>
        <taxon>Roseinatronobacter</taxon>
    </lineage>
</organism>
<reference evidence="10" key="1">
    <citation type="submission" date="2023-02" db="EMBL/GenBank/DDBJ databases">
        <title>Description of Roseinatronobacter alkalisoli sp. nov., an alkaliphilic bacerium isolated from soda soil.</title>
        <authorList>
            <person name="Wei W."/>
        </authorList>
    </citation>
    <scope>NUCLEOTIDE SEQUENCE</scope>
    <source>
        <strain evidence="10">HJB301</strain>
    </source>
</reference>
<dbReference type="EMBL" id="JAQZSM010000005">
    <property type="protein sequence ID" value="MDD7970959.1"/>
    <property type="molecule type" value="Genomic_DNA"/>
</dbReference>
<dbReference type="PANTHER" id="PTHR11795:SF445">
    <property type="entry name" value="AMINO ACID ABC TRANSPORTER PERMEASE PROTEIN"/>
    <property type="match status" value="1"/>
</dbReference>
<dbReference type="Proteomes" id="UP001431784">
    <property type="component" value="Unassembled WGS sequence"/>
</dbReference>
<comment type="similarity">
    <text evidence="8">Belongs to the binding-protein-dependent transport system permease family. LivHM subfamily.</text>
</comment>
<evidence type="ECO:0000256" key="1">
    <source>
        <dbReference type="ARBA" id="ARBA00004651"/>
    </source>
</evidence>
<name>A0ABT5T7D5_9RHOB</name>
<dbReference type="InterPro" id="IPR001851">
    <property type="entry name" value="ABC_transp_permease"/>
</dbReference>
<dbReference type="PANTHER" id="PTHR11795">
    <property type="entry name" value="BRANCHED-CHAIN AMINO ACID TRANSPORT SYSTEM PERMEASE PROTEIN LIVH"/>
    <property type="match status" value="1"/>
</dbReference>
<feature type="transmembrane region" description="Helical" evidence="9">
    <location>
        <begin position="262"/>
        <end position="280"/>
    </location>
</feature>
<evidence type="ECO:0000256" key="3">
    <source>
        <dbReference type="ARBA" id="ARBA00022475"/>
    </source>
</evidence>
<comment type="caution">
    <text evidence="10">The sequence shown here is derived from an EMBL/GenBank/DDBJ whole genome shotgun (WGS) entry which is preliminary data.</text>
</comment>
<keyword evidence="6 9" id="KW-1133">Transmembrane helix</keyword>
<dbReference type="CDD" id="cd06582">
    <property type="entry name" value="TM_PBP1_LivH_like"/>
    <property type="match status" value="1"/>
</dbReference>
<keyword evidence="11" id="KW-1185">Reference proteome</keyword>
<sequence length="308" mass="32299">MLESLIQGILLGGYYAVLAAGLSLMFGVVRFINLAHGDMAVLGAMGALWLVQTMGFGVPAAIALTLPAMAALGWLMQRLIFERALAGGFLIPILTTIGLAAALQNGMFAVFGSDTKSLGAHIGALSWSSWQLPGNIFIGKLPVYMFVTAIVVLGVLHLLLTRTPFGRAVRATSTDAEAAALCGVDARRVHRWAAAIAVALAGLAGIFLALRAQVTPFSGPMMLIFAFEAVVIGGIGSLRGTLIGGIALGVAQTFGGMISPQFSILAGHCLFLGVLAFRLMRVAANDRGGWRSAIVAVFLHRDRLRRKA</sequence>
<dbReference type="Pfam" id="PF02653">
    <property type="entry name" value="BPD_transp_2"/>
    <property type="match status" value="1"/>
</dbReference>
<evidence type="ECO:0000256" key="4">
    <source>
        <dbReference type="ARBA" id="ARBA00022692"/>
    </source>
</evidence>
<feature type="transmembrane region" description="Helical" evidence="9">
    <location>
        <begin position="12"/>
        <end position="35"/>
    </location>
</feature>
<gene>
    <name evidence="10" type="ORF">PUT78_07600</name>
</gene>
<evidence type="ECO:0000256" key="6">
    <source>
        <dbReference type="ARBA" id="ARBA00022989"/>
    </source>
</evidence>
<evidence type="ECO:0000313" key="11">
    <source>
        <dbReference type="Proteomes" id="UP001431784"/>
    </source>
</evidence>
<keyword evidence="3" id="KW-1003">Cell membrane</keyword>
<evidence type="ECO:0000256" key="9">
    <source>
        <dbReference type="SAM" id="Phobius"/>
    </source>
</evidence>
<feature type="transmembrane region" description="Helical" evidence="9">
    <location>
        <begin position="192"/>
        <end position="210"/>
    </location>
</feature>
<evidence type="ECO:0000256" key="5">
    <source>
        <dbReference type="ARBA" id="ARBA00022970"/>
    </source>
</evidence>
<feature type="transmembrane region" description="Helical" evidence="9">
    <location>
        <begin position="84"/>
        <end position="103"/>
    </location>
</feature>
<evidence type="ECO:0000256" key="7">
    <source>
        <dbReference type="ARBA" id="ARBA00023136"/>
    </source>
</evidence>
<protein>
    <submittedName>
        <fullName evidence="10">Branched-chain amino acid ABC transporter permease</fullName>
    </submittedName>
</protein>
<feature type="transmembrane region" description="Helical" evidence="9">
    <location>
        <begin position="47"/>
        <end position="72"/>
    </location>
</feature>
<dbReference type="InterPro" id="IPR052157">
    <property type="entry name" value="BCAA_transport_permease"/>
</dbReference>
<proteinExistence type="inferred from homology"/>
<evidence type="ECO:0000313" key="10">
    <source>
        <dbReference type="EMBL" id="MDD7970959.1"/>
    </source>
</evidence>
<feature type="transmembrane region" description="Helical" evidence="9">
    <location>
        <begin position="141"/>
        <end position="160"/>
    </location>
</feature>
<feature type="transmembrane region" description="Helical" evidence="9">
    <location>
        <begin position="222"/>
        <end position="250"/>
    </location>
</feature>
<keyword evidence="5" id="KW-0029">Amino-acid transport</keyword>
<keyword evidence="2" id="KW-0813">Transport</keyword>
<evidence type="ECO:0000256" key="8">
    <source>
        <dbReference type="ARBA" id="ARBA00037998"/>
    </source>
</evidence>